<accession>A0A537J0T3</accession>
<evidence type="ECO:0000313" key="3">
    <source>
        <dbReference type="Proteomes" id="UP000320048"/>
    </source>
</evidence>
<protein>
    <recommendedName>
        <fullName evidence="1">Transposase DDE domain-containing protein</fullName>
    </recommendedName>
</protein>
<dbReference type="InterPro" id="IPR025668">
    <property type="entry name" value="Tnp_DDE_dom"/>
</dbReference>
<dbReference type="AlphaFoldDB" id="A0A537J0T3"/>
<evidence type="ECO:0000313" key="2">
    <source>
        <dbReference type="EMBL" id="TMI77159.1"/>
    </source>
</evidence>
<name>A0A537J0T3_9BACT</name>
<reference evidence="2 3" key="1">
    <citation type="journal article" date="2019" name="Nat. Microbiol.">
        <title>Mediterranean grassland soil C-N compound turnover is dependent on rainfall and depth, and is mediated by genomically divergent microorganisms.</title>
        <authorList>
            <person name="Diamond S."/>
            <person name="Andeer P.F."/>
            <person name="Li Z."/>
            <person name="Crits-Christoph A."/>
            <person name="Burstein D."/>
            <person name="Anantharaman K."/>
            <person name="Lane K.R."/>
            <person name="Thomas B.C."/>
            <person name="Pan C."/>
            <person name="Northen T.R."/>
            <person name="Banfield J.F."/>
        </authorList>
    </citation>
    <scope>NUCLEOTIDE SEQUENCE [LARGE SCALE GENOMIC DNA]</scope>
    <source>
        <strain evidence="2">NP_7</strain>
    </source>
</reference>
<proteinExistence type="predicted"/>
<comment type="caution">
    <text evidence="2">The sequence shown here is derived from an EMBL/GenBank/DDBJ whole genome shotgun (WGS) entry which is preliminary data.</text>
</comment>
<feature type="domain" description="Transposase DDE" evidence="1">
    <location>
        <begin position="19"/>
        <end position="80"/>
    </location>
</feature>
<dbReference type="EMBL" id="VBAO01000484">
    <property type="protein sequence ID" value="TMI77159.1"/>
    <property type="molecule type" value="Genomic_DNA"/>
</dbReference>
<gene>
    <name evidence="2" type="ORF">E6H04_14495</name>
</gene>
<sequence>MATYRRSASYGEAQNQPFQLSFYPGLRIEFQGSRVTSDGGLILVRELDERLGVCDLIAQYITDPRGKNTRFPLTDMVRQSRLPPFGGL</sequence>
<organism evidence="2 3">
    <name type="scientific">Candidatus Segetimicrobium genomatis</name>
    <dbReference type="NCBI Taxonomy" id="2569760"/>
    <lineage>
        <taxon>Bacteria</taxon>
        <taxon>Bacillati</taxon>
        <taxon>Candidatus Sysuimicrobiota</taxon>
        <taxon>Candidatus Sysuimicrobiia</taxon>
        <taxon>Candidatus Sysuimicrobiales</taxon>
        <taxon>Candidatus Segetimicrobiaceae</taxon>
        <taxon>Candidatus Segetimicrobium</taxon>
    </lineage>
</organism>
<dbReference type="Proteomes" id="UP000320048">
    <property type="component" value="Unassembled WGS sequence"/>
</dbReference>
<dbReference type="Pfam" id="PF13701">
    <property type="entry name" value="DDE_Tnp_1_4"/>
    <property type="match status" value="1"/>
</dbReference>
<evidence type="ECO:0000259" key="1">
    <source>
        <dbReference type="Pfam" id="PF13701"/>
    </source>
</evidence>